<evidence type="ECO:0008006" key="3">
    <source>
        <dbReference type="Google" id="ProtNLM"/>
    </source>
</evidence>
<dbReference type="SUPFAM" id="SSF81585">
    <property type="entry name" value="PsbU/PolX domain-like"/>
    <property type="match status" value="1"/>
</dbReference>
<comment type="caution">
    <text evidence="1">The sequence shown here is derived from an EMBL/GenBank/DDBJ whole genome shotgun (WGS) entry which is preliminary data.</text>
</comment>
<dbReference type="AlphaFoldDB" id="A0A246FK48"/>
<gene>
    <name evidence="1" type="ORF">CDA63_11990</name>
</gene>
<evidence type="ECO:0000313" key="1">
    <source>
        <dbReference type="EMBL" id="OWP62932.1"/>
    </source>
</evidence>
<keyword evidence="2" id="KW-1185">Reference proteome</keyword>
<evidence type="ECO:0000313" key="2">
    <source>
        <dbReference type="Proteomes" id="UP000197277"/>
    </source>
</evidence>
<sequence>MHDAPDLVDSLRKYTFVAPGFAPALLQVNAASFEVLQAHPYVGKRLARVLVAHGPFQQPADLRKIRLLDEATFDWTKRLSSAKALP</sequence>
<accession>A0A246FK48</accession>
<proteinExistence type="predicted"/>
<dbReference type="Proteomes" id="UP000197277">
    <property type="component" value="Unassembled WGS sequence"/>
</dbReference>
<reference evidence="1 2" key="1">
    <citation type="submission" date="2017-06" db="EMBL/GenBank/DDBJ databases">
        <title>Hymenobacter amundsenii sp. nov. isolated from regoliths in Antarctica.</title>
        <authorList>
            <person name="Sedlacek I."/>
            <person name="Kralova S."/>
            <person name="Pantucek R."/>
            <person name="Svec P."/>
            <person name="Holochova P."/>
            <person name="Stankova E."/>
            <person name="Vrbovska V."/>
            <person name="Busse H.-J."/>
        </authorList>
    </citation>
    <scope>NUCLEOTIDE SEQUENCE [LARGE SCALE GENOMIC DNA]</scope>
    <source>
        <strain evidence="1 2">CCM 8682</strain>
    </source>
</reference>
<dbReference type="RefSeq" id="WP_088464695.1">
    <property type="nucleotide sequence ID" value="NZ_NIRR01000018.1"/>
</dbReference>
<dbReference type="EMBL" id="NIRR01000018">
    <property type="protein sequence ID" value="OWP62932.1"/>
    <property type="molecule type" value="Genomic_DNA"/>
</dbReference>
<protein>
    <recommendedName>
        <fullName evidence="3">Helix-hairpin-helix domain-containing protein</fullName>
    </recommendedName>
</protein>
<dbReference type="Gene3D" id="1.10.150.320">
    <property type="entry name" value="Photosystem II 12 kDa extrinsic protein"/>
    <property type="match status" value="1"/>
</dbReference>
<dbReference type="Pfam" id="PF12836">
    <property type="entry name" value="HHH_3"/>
    <property type="match status" value="1"/>
</dbReference>
<organism evidence="1 2">
    <name type="scientific">Hymenobacter amundsenii</name>
    <dbReference type="NCBI Taxonomy" id="2006685"/>
    <lineage>
        <taxon>Bacteria</taxon>
        <taxon>Pseudomonadati</taxon>
        <taxon>Bacteroidota</taxon>
        <taxon>Cytophagia</taxon>
        <taxon>Cytophagales</taxon>
        <taxon>Hymenobacteraceae</taxon>
        <taxon>Hymenobacter</taxon>
    </lineage>
</organism>
<name>A0A246FK48_9BACT</name>